<evidence type="ECO:0000313" key="1">
    <source>
        <dbReference type="EMBL" id="CAG8497592.1"/>
    </source>
</evidence>
<name>A0A9N9EXH9_9GLOM</name>
<dbReference type="OrthoDB" id="2392431at2759"/>
<keyword evidence="2" id="KW-1185">Reference proteome</keyword>
<gene>
    <name evidence="1" type="ORF">AMORRO_LOCUS3091</name>
</gene>
<dbReference type="Proteomes" id="UP000789342">
    <property type="component" value="Unassembled WGS sequence"/>
</dbReference>
<proteinExistence type="predicted"/>
<organism evidence="1 2">
    <name type="scientific">Acaulospora morrowiae</name>
    <dbReference type="NCBI Taxonomy" id="94023"/>
    <lineage>
        <taxon>Eukaryota</taxon>
        <taxon>Fungi</taxon>
        <taxon>Fungi incertae sedis</taxon>
        <taxon>Mucoromycota</taxon>
        <taxon>Glomeromycotina</taxon>
        <taxon>Glomeromycetes</taxon>
        <taxon>Diversisporales</taxon>
        <taxon>Acaulosporaceae</taxon>
        <taxon>Acaulospora</taxon>
    </lineage>
</organism>
<sequence length="1091" mass="126844">MEMTVNDISSLSLPFYFSSISEIDHNRLNALSFRLIGCYGNPLMIAELLLNKNVINKQLFDLLTSAEKSKESRNKSNLRPGVYLSIVNPDVGLVIHWPESGCYEENAPSQRKKSMTNLHRYLTKLTDEQLCLMSDKDLEYFEWNSGNDEQDSNDEDDGGNNRYFEFEIKKSQEEQEDFKLARGFEVSFPHNANENVKENKKRTQLCPMIVESVHHQAFITRSIITSPVIMTKCTLQYPRPSNFKNDLDLKLKGRSLKIDRVMSIKGLKFLVKYGLGLGKEFLGPLDSAIEKAKILIDSKQELERKNIEKDAELVREIAKKIVTKILSVKKIKMNDPSNLLDVDESLKQLDERYQGILIKIHNAVQINSDAWKRLKTRYIFLSMLIQKVSSSKKNEIKEKTKGSALEVFYEMFADKEDDPHSYIENAIAYANCKEDPELIKGIRQTTSFDVFNDIRQKFMDEFFREYQKWRKNIFDSNIKRIAPGYTDQGMEFKKKYEEILVESRKIEEQEFEKICLEIEKKFPTGRIFRIIDVTEGVYAVGFRLTYEFETTNPDQLHITIYETSWDQSDSFRLQEDEYHVPKPILSARGNAGISLYVDYDVYDFRKIACFKDKKYLVILWNKKENMTEIFFGKSPKLVTSIQSYPKKCFVTLRTEEFCLFAVNESKGLLGIFNTKSGMLDIFAFDEERKNLFNRNNKIKILQWYDNVIPDIQHFFFIKDTEEICFVEVGGRAKLYNFVNGQFRPSVGKIPENASTVLSTPDGSCIVAFAQESVRVAEDTSSNIDGGLISKEITKEIEVCRAYVYFCSNFGQPANKIIELPSYLDLECLQFSQLYKRQMHLISLDLEKRLFHSLIVKITIERSQYGFQQRSQRKPLGQVKLASPTRNKDCSIIQGNHTHFERDVGVGEGISLLRERYRDIFFSDTMLDISGSFRPGSGNEWVDFRTKPKIKINGYIDAYKFRTTKPLSLRVLLDLPDDNEIEDYQDKFEEYINDMFEENQFSVNSDLSSMFRRFQNGALLLNDQKLFQAKLCIIIKDVPPNDKEDIVREFTQKFNSLVAEEGEDNFISKMYPSGLTILPWTLISDPEWYDHI</sequence>
<accession>A0A9N9EXH9</accession>
<evidence type="ECO:0000313" key="2">
    <source>
        <dbReference type="Proteomes" id="UP000789342"/>
    </source>
</evidence>
<dbReference type="AlphaFoldDB" id="A0A9N9EXH9"/>
<comment type="caution">
    <text evidence="1">The sequence shown here is derived from an EMBL/GenBank/DDBJ whole genome shotgun (WGS) entry which is preliminary data.</text>
</comment>
<dbReference type="EMBL" id="CAJVPV010001443">
    <property type="protein sequence ID" value="CAG8497592.1"/>
    <property type="molecule type" value="Genomic_DNA"/>
</dbReference>
<protein>
    <submittedName>
        <fullName evidence="1">11333_t:CDS:1</fullName>
    </submittedName>
</protein>
<reference evidence="1" key="1">
    <citation type="submission" date="2021-06" db="EMBL/GenBank/DDBJ databases">
        <authorList>
            <person name="Kallberg Y."/>
            <person name="Tangrot J."/>
            <person name="Rosling A."/>
        </authorList>
    </citation>
    <scope>NUCLEOTIDE SEQUENCE</scope>
    <source>
        <strain evidence="1">CL551</strain>
    </source>
</reference>